<name>A0A226BXF6_9FIRM</name>
<accession>A0A226BXF6</accession>
<proteinExistence type="predicted"/>
<reference evidence="1 2" key="1">
    <citation type="submission" date="2017-06" db="EMBL/GenBank/DDBJ databases">
        <title>Draft Genome Sequence of Natranaerobius trueperi halophilic, alkalithermophilic bacteria from soda lakes.</title>
        <authorList>
            <person name="Zhao B."/>
        </authorList>
    </citation>
    <scope>NUCLEOTIDE SEQUENCE [LARGE SCALE GENOMIC DNA]</scope>
    <source>
        <strain evidence="1 2">DSM 18760</strain>
    </source>
</reference>
<sequence length="149" mass="16743">MRNFLIALAVVLVLVVGFFILNDNTEEVNKEYPGIVYTIDGSVKEEIVINLEGEYSKSYFDEPGFTGTFEIEGKEIYFVTELTDIEKQNGKMVVIIHDNQTDIGLLTGAISFSNDFKEIIGSISKNDEITYYFGAPGENLSEILEIEIH</sequence>
<dbReference type="AlphaFoldDB" id="A0A226BXF6"/>
<evidence type="ECO:0000313" key="1">
    <source>
        <dbReference type="EMBL" id="OWZ82797.1"/>
    </source>
</evidence>
<dbReference type="OrthoDB" id="9888221at2"/>
<dbReference type="RefSeq" id="WP_089024499.1">
    <property type="nucleotide sequence ID" value="NZ_NIQC01000041.1"/>
</dbReference>
<gene>
    <name evidence="1" type="ORF">CDO51_12165</name>
</gene>
<dbReference type="EMBL" id="NIQC01000041">
    <property type="protein sequence ID" value="OWZ82797.1"/>
    <property type="molecule type" value="Genomic_DNA"/>
</dbReference>
<evidence type="ECO:0000313" key="2">
    <source>
        <dbReference type="Proteomes" id="UP000214588"/>
    </source>
</evidence>
<protein>
    <submittedName>
        <fullName evidence="1">Uncharacterized protein</fullName>
    </submittedName>
</protein>
<dbReference type="Proteomes" id="UP000214588">
    <property type="component" value="Unassembled WGS sequence"/>
</dbReference>
<organism evidence="1 2">
    <name type="scientific">Natranaerobius trueperi</name>
    <dbReference type="NCBI Taxonomy" id="759412"/>
    <lineage>
        <taxon>Bacteria</taxon>
        <taxon>Bacillati</taxon>
        <taxon>Bacillota</taxon>
        <taxon>Clostridia</taxon>
        <taxon>Natranaerobiales</taxon>
        <taxon>Natranaerobiaceae</taxon>
        <taxon>Natranaerobius</taxon>
    </lineage>
</organism>
<keyword evidence="2" id="KW-1185">Reference proteome</keyword>
<comment type="caution">
    <text evidence="1">The sequence shown here is derived from an EMBL/GenBank/DDBJ whole genome shotgun (WGS) entry which is preliminary data.</text>
</comment>